<proteinExistence type="predicted"/>
<dbReference type="Gene3D" id="3.40.50.1820">
    <property type="entry name" value="alpha/beta hydrolase"/>
    <property type="match status" value="1"/>
</dbReference>
<dbReference type="InterPro" id="IPR000801">
    <property type="entry name" value="Esterase-like"/>
</dbReference>
<dbReference type="InterPro" id="IPR029058">
    <property type="entry name" value="AB_hydrolase_fold"/>
</dbReference>
<reference evidence="1 3" key="1">
    <citation type="submission" date="2014-08" db="EMBL/GenBank/DDBJ databases">
        <title>Clostridium innocuum, an unnegligible vancomycin-resistant pathogen causing extra-intestinal infections.</title>
        <authorList>
            <person name="Feng Y."/>
            <person name="Chiu C.-H."/>
        </authorList>
    </citation>
    <scope>NUCLEOTIDE SEQUENCE [LARGE SCALE GENOMIC DNA]</scope>
    <source>
        <strain evidence="1 3">AN88</strain>
    </source>
</reference>
<gene>
    <name evidence="1" type="ORF">CIAN88_21240</name>
    <name evidence="2" type="ORF">GT664_20715</name>
</gene>
<dbReference type="EMBL" id="JQIF01000128">
    <property type="protein sequence ID" value="KGJ51305.1"/>
    <property type="molecule type" value="Genomic_DNA"/>
</dbReference>
<name>A0A099I0P9_CLOIN</name>
<dbReference type="Pfam" id="PF00756">
    <property type="entry name" value="Esterase"/>
    <property type="match status" value="1"/>
</dbReference>
<evidence type="ECO:0000313" key="3">
    <source>
        <dbReference type="Proteomes" id="UP000030008"/>
    </source>
</evidence>
<dbReference type="AlphaFoldDB" id="A0A099I0P9"/>
<reference evidence="2" key="2">
    <citation type="journal article" date="2019" name="Nat. Med.">
        <title>A library of human gut bacterial isolates paired with longitudinal multiomics data enables mechanistic microbiome research.</title>
        <authorList>
            <person name="Poyet M."/>
            <person name="Groussin M."/>
            <person name="Gibbons S.M."/>
            <person name="Avila-Pacheco J."/>
            <person name="Jiang X."/>
            <person name="Kearney S.M."/>
            <person name="Perrotta A.R."/>
            <person name="Berdy B."/>
            <person name="Zhao S."/>
            <person name="Lieberman T.D."/>
            <person name="Swanson P.K."/>
            <person name="Smith M."/>
            <person name="Roesemann S."/>
            <person name="Alexander J.E."/>
            <person name="Rich S.A."/>
            <person name="Livny J."/>
            <person name="Vlamakis H."/>
            <person name="Clish C."/>
            <person name="Bullock K."/>
            <person name="Deik A."/>
            <person name="Scott J."/>
            <person name="Pierce K.A."/>
            <person name="Xavier R.J."/>
            <person name="Alm E.J."/>
        </authorList>
    </citation>
    <scope>NUCLEOTIDE SEQUENCE</scope>
    <source>
        <strain evidence="2">BIOML-A12</strain>
    </source>
</reference>
<evidence type="ECO:0000313" key="1">
    <source>
        <dbReference type="EMBL" id="KGJ51305.1"/>
    </source>
</evidence>
<dbReference type="EMBL" id="WWTN01000055">
    <property type="protein sequence ID" value="MZH58113.1"/>
    <property type="molecule type" value="Genomic_DNA"/>
</dbReference>
<evidence type="ECO:0000313" key="2">
    <source>
        <dbReference type="EMBL" id="MZH58113.1"/>
    </source>
</evidence>
<comment type="caution">
    <text evidence="1">The sequence shown here is derived from an EMBL/GenBank/DDBJ whole genome shotgun (WGS) entry which is preliminary data.</text>
</comment>
<dbReference type="PANTHER" id="PTHR48098:SF3">
    <property type="entry name" value="IRON(III) ENTEROBACTIN ESTERASE"/>
    <property type="match status" value="1"/>
</dbReference>
<dbReference type="Proteomes" id="UP000030008">
    <property type="component" value="Unassembled WGS sequence"/>
</dbReference>
<protein>
    <submittedName>
        <fullName evidence="1">Esterase</fullName>
    </submittedName>
</protein>
<dbReference type="Proteomes" id="UP000604383">
    <property type="component" value="Unassembled WGS sequence"/>
</dbReference>
<sequence>MNVEYYKELSHELNRDMEFKVYGHTGIPCLVFPAQNGRFYDFENFGMIDAAHEYVDAGRIQFFCCDSIDNETWSNVDGNPRERMEQHERYYHYIIDELIPRIQEISTYANSGKEPHDMMTCGCSLGAFHALNFFLRRPDLFNRVLAMSGLYHADYFFHDYHDELTYRNSPSDYLPNMPQDHPYMELYRNSEIVLCCGQGAWEQEMENSMHQMEAIFADKHIDVWIDFWGYDVSHDWYWWKKQIDYFLQFMV</sequence>
<dbReference type="SUPFAM" id="SSF53474">
    <property type="entry name" value="alpha/beta-Hydrolases"/>
    <property type="match status" value="1"/>
</dbReference>
<organism evidence="1 3">
    <name type="scientific">Clostridium innocuum</name>
    <dbReference type="NCBI Taxonomy" id="1522"/>
    <lineage>
        <taxon>Bacteria</taxon>
        <taxon>Bacillati</taxon>
        <taxon>Bacillota</taxon>
        <taxon>Clostridia</taxon>
        <taxon>Eubacteriales</taxon>
        <taxon>Clostridiaceae</taxon>
        <taxon>Clostridium</taxon>
    </lineage>
</organism>
<dbReference type="RefSeq" id="WP_009271071.1">
    <property type="nucleotide sequence ID" value="NZ_BAABXQ010000008.1"/>
</dbReference>
<accession>A0A099I0P9</accession>
<dbReference type="PANTHER" id="PTHR48098">
    <property type="entry name" value="ENTEROCHELIN ESTERASE-RELATED"/>
    <property type="match status" value="1"/>
</dbReference>
<dbReference type="InterPro" id="IPR050583">
    <property type="entry name" value="Mycobacterial_A85_antigen"/>
</dbReference>